<keyword evidence="1" id="KW-0472">Membrane</keyword>
<evidence type="ECO:0000313" key="2">
    <source>
        <dbReference type="EMBL" id="GGD01475.1"/>
    </source>
</evidence>
<evidence type="ECO:0008006" key="4">
    <source>
        <dbReference type="Google" id="ProtNLM"/>
    </source>
</evidence>
<feature type="transmembrane region" description="Helical" evidence="1">
    <location>
        <begin position="45"/>
        <end position="68"/>
    </location>
</feature>
<evidence type="ECO:0000256" key="1">
    <source>
        <dbReference type="SAM" id="Phobius"/>
    </source>
</evidence>
<evidence type="ECO:0000313" key="3">
    <source>
        <dbReference type="Proteomes" id="UP000637423"/>
    </source>
</evidence>
<reference evidence="2" key="1">
    <citation type="journal article" date="2014" name="Int. J. Syst. Evol. Microbiol.">
        <title>Complete genome sequence of Corynebacterium casei LMG S-19264T (=DSM 44701T), isolated from a smear-ripened cheese.</title>
        <authorList>
            <consortium name="US DOE Joint Genome Institute (JGI-PGF)"/>
            <person name="Walter F."/>
            <person name="Albersmeier A."/>
            <person name="Kalinowski J."/>
            <person name="Ruckert C."/>
        </authorList>
    </citation>
    <scope>NUCLEOTIDE SEQUENCE</scope>
    <source>
        <strain evidence="2">CGMCC 1.10998</strain>
    </source>
</reference>
<proteinExistence type="predicted"/>
<feature type="transmembrane region" description="Helical" evidence="1">
    <location>
        <begin position="6"/>
        <end position="24"/>
    </location>
</feature>
<dbReference type="EMBL" id="BMED01000010">
    <property type="protein sequence ID" value="GGD01475.1"/>
    <property type="molecule type" value="Genomic_DNA"/>
</dbReference>
<dbReference type="InterPro" id="IPR025333">
    <property type="entry name" value="DUF4239"/>
</dbReference>
<keyword evidence="1" id="KW-0812">Transmembrane</keyword>
<comment type="caution">
    <text evidence="2">The sequence shown here is derived from an EMBL/GenBank/DDBJ whole genome shotgun (WGS) entry which is preliminary data.</text>
</comment>
<dbReference type="Proteomes" id="UP000637423">
    <property type="component" value="Unassembled WGS sequence"/>
</dbReference>
<reference evidence="2" key="2">
    <citation type="submission" date="2020-09" db="EMBL/GenBank/DDBJ databases">
        <authorList>
            <person name="Sun Q."/>
            <person name="Zhou Y."/>
        </authorList>
    </citation>
    <scope>NUCLEOTIDE SEQUENCE</scope>
    <source>
        <strain evidence="2">CGMCC 1.10998</strain>
    </source>
</reference>
<name>A0A916V173_9BURK</name>
<sequence>MEVLYAIDAWQLALALLFALLLVIEASYRIGRRSNPAEYERSSSVFSTLMGAALALLGLLLAFSFAMASARYDLRKGVILKEANAIGTVYLRTELLADNARGQTKKLLRQYVDARLEGYRAGIDGAKAKLAASQTEALQQQIWHIASTEMQQEKSISNSLFVTALNDMIDISSEQIEAGENHVPELVIWLLLISALLTGAMSGYACGAIGHRNLFATCSFALLVALVIFSILDLDRPQRGLIQVNKHPLQSLQQSLQQDARQNATR</sequence>
<feature type="transmembrane region" description="Helical" evidence="1">
    <location>
        <begin position="214"/>
        <end position="232"/>
    </location>
</feature>
<organism evidence="2 3">
    <name type="scientific">Undibacterium terreum</name>
    <dbReference type="NCBI Taxonomy" id="1224302"/>
    <lineage>
        <taxon>Bacteria</taxon>
        <taxon>Pseudomonadati</taxon>
        <taxon>Pseudomonadota</taxon>
        <taxon>Betaproteobacteria</taxon>
        <taxon>Burkholderiales</taxon>
        <taxon>Oxalobacteraceae</taxon>
        <taxon>Undibacterium</taxon>
    </lineage>
</organism>
<gene>
    <name evidence="2" type="ORF">GCM10011396_56250</name>
</gene>
<keyword evidence="3" id="KW-1185">Reference proteome</keyword>
<protein>
    <recommendedName>
        <fullName evidence="4">DUF4239 domain-containing protein</fullName>
    </recommendedName>
</protein>
<keyword evidence="1" id="KW-1133">Transmembrane helix</keyword>
<accession>A0A916V173</accession>
<dbReference type="AlphaFoldDB" id="A0A916V173"/>
<dbReference type="RefSeq" id="WP_188569507.1">
    <property type="nucleotide sequence ID" value="NZ_BMED01000010.1"/>
</dbReference>
<dbReference type="Pfam" id="PF14023">
    <property type="entry name" value="Bestrophin-like"/>
    <property type="match status" value="1"/>
</dbReference>
<feature type="transmembrane region" description="Helical" evidence="1">
    <location>
        <begin position="186"/>
        <end position="207"/>
    </location>
</feature>